<organism evidence="1 2">
    <name type="scientific">Periplaneta americana</name>
    <name type="common">American cockroach</name>
    <name type="synonym">Blatta americana</name>
    <dbReference type="NCBI Taxonomy" id="6978"/>
    <lineage>
        <taxon>Eukaryota</taxon>
        <taxon>Metazoa</taxon>
        <taxon>Ecdysozoa</taxon>
        <taxon>Arthropoda</taxon>
        <taxon>Hexapoda</taxon>
        <taxon>Insecta</taxon>
        <taxon>Pterygota</taxon>
        <taxon>Neoptera</taxon>
        <taxon>Polyneoptera</taxon>
        <taxon>Dictyoptera</taxon>
        <taxon>Blattodea</taxon>
        <taxon>Blattoidea</taxon>
        <taxon>Blattidae</taxon>
        <taxon>Blattinae</taxon>
        <taxon>Periplaneta</taxon>
    </lineage>
</organism>
<protein>
    <recommendedName>
        <fullName evidence="3">Ionotropic glutamate receptor C-terminal domain-containing protein</fullName>
    </recommendedName>
</protein>
<name>A0ABQ8S2I8_PERAM</name>
<gene>
    <name evidence="1" type="ORF">ANN_24074</name>
</gene>
<keyword evidence="2" id="KW-1185">Reference proteome</keyword>
<sequence>MAGLCEGSNEPTILSINKATLLSHRDMLVRLLFLAITSRLLYCHVISEDDHWVRCITNISIRYFNPGQTLVMLTMSPSVAHRNTDVQAKLTAKIHELNVWPVISYPCEPNISKTITEKFKQYIILLTAMARFSGNKSERLAYQTFDSSFTNVWAVIVGVSVSFIPRTSYLRIFFFIWVSFSLVVNTVLQCFLTTYLVEPGYEPPVKTIDEMKARNIKICVEPLLKKWLTSADTELSSKLEGYFLEMDSDVDCINMVLLILRKFL</sequence>
<comment type="caution">
    <text evidence="1">The sequence shown here is derived from an EMBL/GenBank/DDBJ whole genome shotgun (WGS) entry which is preliminary data.</text>
</comment>
<dbReference type="Gene3D" id="1.10.287.70">
    <property type="match status" value="1"/>
</dbReference>
<reference evidence="1 2" key="1">
    <citation type="journal article" date="2022" name="Allergy">
        <title>Genome assembly and annotation of Periplaneta americana reveal a comprehensive cockroach allergen profile.</title>
        <authorList>
            <person name="Wang L."/>
            <person name="Xiong Q."/>
            <person name="Saelim N."/>
            <person name="Wang L."/>
            <person name="Nong W."/>
            <person name="Wan A.T."/>
            <person name="Shi M."/>
            <person name="Liu X."/>
            <person name="Cao Q."/>
            <person name="Hui J.H.L."/>
            <person name="Sookrung N."/>
            <person name="Leung T.F."/>
            <person name="Tungtrongchitr A."/>
            <person name="Tsui S.K.W."/>
        </authorList>
    </citation>
    <scope>NUCLEOTIDE SEQUENCE [LARGE SCALE GENOMIC DNA]</scope>
    <source>
        <strain evidence="1">PWHHKU_190912</strain>
    </source>
</reference>
<evidence type="ECO:0000313" key="1">
    <source>
        <dbReference type="EMBL" id="KAJ4428060.1"/>
    </source>
</evidence>
<evidence type="ECO:0000313" key="2">
    <source>
        <dbReference type="Proteomes" id="UP001148838"/>
    </source>
</evidence>
<proteinExistence type="predicted"/>
<accession>A0ABQ8S2I8</accession>
<dbReference type="EMBL" id="JAJSOF020000037">
    <property type="protein sequence ID" value="KAJ4428060.1"/>
    <property type="molecule type" value="Genomic_DNA"/>
</dbReference>
<evidence type="ECO:0008006" key="3">
    <source>
        <dbReference type="Google" id="ProtNLM"/>
    </source>
</evidence>
<dbReference type="Proteomes" id="UP001148838">
    <property type="component" value="Unassembled WGS sequence"/>
</dbReference>